<feature type="compositionally biased region" description="Low complexity" evidence="12">
    <location>
        <begin position="343"/>
        <end position="352"/>
    </location>
</feature>
<evidence type="ECO:0000259" key="14">
    <source>
        <dbReference type="Pfam" id="PF17927"/>
    </source>
</evidence>
<comment type="cofactor">
    <cofactor evidence="9 11">
        <name>Mg(2+)</name>
        <dbReference type="ChEBI" id="CHEBI:18420"/>
    </cofactor>
    <text evidence="9 11">Binds 2 magnesium ions per subunit.</text>
</comment>
<keyword evidence="4 9" id="KW-0479">Metal-binding</keyword>
<comment type="function">
    <text evidence="9">Kinase that can phosphorylate various inositol polyphosphate such as Ins(3,4,5,6)P4 or Ins(1,3,4)P3.</text>
</comment>
<comment type="subunit">
    <text evidence="2 9">Monomer.</text>
</comment>
<keyword evidence="16" id="KW-1185">Reference proteome</keyword>
<feature type="binding site" evidence="10">
    <location>
        <position position="230"/>
    </location>
    <ligand>
        <name>ATP</name>
        <dbReference type="ChEBI" id="CHEBI:30616"/>
    </ligand>
</feature>
<reference evidence="15 16" key="3">
    <citation type="submission" date="2019-11" db="EMBL/GenBank/DDBJ databases">
        <title>A de novo genome assembly of a pear dwarfing rootstock.</title>
        <authorList>
            <person name="Wang F."/>
            <person name="Wang J."/>
            <person name="Li S."/>
            <person name="Zhang Y."/>
            <person name="Fang M."/>
            <person name="Ma L."/>
            <person name="Zhao Y."/>
            <person name="Jiang S."/>
        </authorList>
    </citation>
    <scope>NUCLEOTIDE SEQUENCE [LARGE SCALE GENOMIC DNA]</scope>
    <source>
        <strain evidence="15">S2</strain>
        <tissue evidence="15">Leaf</tissue>
    </source>
</reference>
<evidence type="ECO:0000256" key="9">
    <source>
        <dbReference type="PIRNR" id="PIRNR038186"/>
    </source>
</evidence>
<accession>A0A5N5F7J7</accession>
<evidence type="ECO:0000256" key="11">
    <source>
        <dbReference type="PIRSR" id="PIRSR038186-2"/>
    </source>
</evidence>
<feature type="binding site" evidence="10">
    <location>
        <position position="77"/>
    </location>
    <ligand>
        <name>1D-myo-inositol 1,3,4-trisphosphate</name>
        <dbReference type="ChEBI" id="CHEBI:58414"/>
    </ligand>
</feature>
<evidence type="ECO:0000256" key="4">
    <source>
        <dbReference type="ARBA" id="ARBA00022723"/>
    </source>
</evidence>
<evidence type="ECO:0000256" key="8">
    <source>
        <dbReference type="ARBA" id="ARBA00022842"/>
    </source>
</evidence>
<dbReference type="GO" id="GO:0052725">
    <property type="term" value="F:inositol-1,3,4-trisphosphate 6-kinase activity"/>
    <property type="evidence" value="ECO:0007669"/>
    <property type="project" value="InterPro"/>
</dbReference>
<feature type="domain" description="Inositol-tetrakisphosphate 1-kinase N-terminal" evidence="14">
    <location>
        <begin position="21"/>
        <end position="106"/>
    </location>
</feature>
<comment type="catalytic activity">
    <reaction evidence="9">
        <text>1D-myo-inositol 3,4,5,6-tetrakisphosphate + ATP = 1D-myo-inositol 1,3,4,5,6-pentakisphosphate + ADP + H(+)</text>
        <dbReference type="Rhea" id="RHEA:12452"/>
        <dbReference type="ChEBI" id="CHEBI:15378"/>
        <dbReference type="ChEBI" id="CHEBI:30616"/>
        <dbReference type="ChEBI" id="CHEBI:57539"/>
        <dbReference type="ChEBI" id="CHEBI:57733"/>
        <dbReference type="ChEBI" id="CHEBI:456216"/>
        <dbReference type="EC" id="2.7.1.134"/>
    </reaction>
</comment>
<keyword evidence="8 9" id="KW-0460">Magnesium</keyword>
<keyword evidence="6 9" id="KW-0418">Kinase</keyword>
<dbReference type="OrthoDB" id="25308at2759"/>
<dbReference type="Gene3D" id="3.30.470.20">
    <property type="entry name" value="ATP-grasp fold, B domain"/>
    <property type="match status" value="1"/>
</dbReference>
<dbReference type="EMBL" id="SMOL01000768">
    <property type="protein sequence ID" value="KAB2598917.1"/>
    <property type="molecule type" value="Genomic_DNA"/>
</dbReference>
<dbReference type="PANTHER" id="PTHR14217:SF40">
    <property type="entry name" value="INOSITOL-TETRAKISPHOSPHATE 1-KINASE 2"/>
    <property type="match status" value="1"/>
</dbReference>
<dbReference type="PIRSF" id="PIRSF038186">
    <property type="entry name" value="ITPK"/>
    <property type="match status" value="1"/>
</dbReference>
<evidence type="ECO:0000313" key="15">
    <source>
        <dbReference type="EMBL" id="KAB2598917.1"/>
    </source>
</evidence>
<evidence type="ECO:0000256" key="3">
    <source>
        <dbReference type="ARBA" id="ARBA00022679"/>
    </source>
</evidence>
<sequence>MAPRTNSPVSQSEAAPVRRYRIGYAFAPKKEQTFIQPSLLHHASRYGIDFVPISIPVSTATAKTLIEQGPFHCIIHKLYGPHWNQHLKEYSSKYPQTLILDPPESIERLHNRVSMLDVVTAFESKPRQSGDRFQSKISVPKQVLVDHYPEGEEATNLLAGLEFPVIAKPLLANGSAKSHEMCLIFSPKGLRSLLADTDSPILLQQFVNHGGVVFKGYAIGEHVQCVKRRSLPDISEEQVTALEGAMLPFSQISNSANDEHNLAHDPHEMPPLEFVEEVAKGIRVGLKLNFFNFDVIRDSKDPSSYFVIDINYFPGYAKLPNYEHALTDFLLNLLATSSHPQSQNQNQNQKELLQLKEEEAATSLESDVKQHRSHKEE</sequence>
<evidence type="ECO:0000256" key="12">
    <source>
        <dbReference type="SAM" id="MobiDB-lite"/>
    </source>
</evidence>
<evidence type="ECO:0000256" key="2">
    <source>
        <dbReference type="ARBA" id="ARBA00011245"/>
    </source>
</evidence>
<protein>
    <recommendedName>
        <fullName evidence="9">Inositol-tetrakisphosphate 1-kinase</fullName>
        <ecNumber evidence="9">2.7.1.134</ecNumber>
    </recommendedName>
</protein>
<name>A0A5N5F7J7_9ROSA</name>
<dbReference type="GO" id="GO:0047325">
    <property type="term" value="F:inositol-3,4,5,6-tetrakisphosphate 1-kinase activity"/>
    <property type="evidence" value="ECO:0007669"/>
    <property type="project" value="UniProtKB-EC"/>
</dbReference>
<evidence type="ECO:0000256" key="10">
    <source>
        <dbReference type="PIRSR" id="PIRSR038186-1"/>
    </source>
</evidence>
<dbReference type="InterPro" id="IPR041429">
    <property type="entry name" value="ITPK1_N"/>
</dbReference>
<feature type="binding site" evidence="11">
    <location>
        <position position="309"/>
    </location>
    <ligand>
        <name>Mg(2+)</name>
        <dbReference type="ChEBI" id="CHEBI:18420"/>
        <label>2</label>
    </ligand>
</feature>
<dbReference type="SUPFAM" id="SSF56059">
    <property type="entry name" value="Glutathione synthetase ATP-binding domain-like"/>
    <property type="match status" value="1"/>
</dbReference>
<feature type="binding site" evidence="10">
    <location>
        <position position="315"/>
    </location>
    <ligand>
        <name>1D-myo-inositol 1,3,4-trisphosphate</name>
        <dbReference type="ChEBI" id="CHEBI:58414"/>
    </ligand>
</feature>
<keyword evidence="7 9" id="KW-0067">ATP-binding</keyword>
<reference evidence="15 16" key="1">
    <citation type="submission" date="2019-09" db="EMBL/GenBank/DDBJ databases">
        <authorList>
            <person name="Ou C."/>
        </authorList>
    </citation>
    <scope>NUCLEOTIDE SEQUENCE [LARGE SCALE GENOMIC DNA]</scope>
    <source>
        <strain evidence="15">S2</strain>
        <tissue evidence="15">Leaf</tissue>
    </source>
</reference>
<feature type="compositionally biased region" description="Basic and acidic residues" evidence="12">
    <location>
        <begin position="366"/>
        <end position="377"/>
    </location>
</feature>
<dbReference type="GO" id="GO:0005524">
    <property type="term" value="F:ATP binding"/>
    <property type="evidence" value="ECO:0007669"/>
    <property type="project" value="UniProtKB-KW"/>
</dbReference>
<organism evidence="15 16">
    <name type="scientific">Pyrus ussuriensis x Pyrus communis</name>
    <dbReference type="NCBI Taxonomy" id="2448454"/>
    <lineage>
        <taxon>Eukaryota</taxon>
        <taxon>Viridiplantae</taxon>
        <taxon>Streptophyta</taxon>
        <taxon>Embryophyta</taxon>
        <taxon>Tracheophyta</taxon>
        <taxon>Spermatophyta</taxon>
        <taxon>Magnoliopsida</taxon>
        <taxon>eudicotyledons</taxon>
        <taxon>Gunneridae</taxon>
        <taxon>Pentapetalae</taxon>
        <taxon>rosids</taxon>
        <taxon>fabids</taxon>
        <taxon>Rosales</taxon>
        <taxon>Rosaceae</taxon>
        <taxon>Amygdaloideae</taxon>
        <taxon>Maleae</taxon>
        <taxon>Pyrus</taxon>
    </lineage>
</organism>
<keyword evidence="5 9" id="KW-0547">Nucleotide-binding</keyword>
<evidence type="ECO:0000256" key="6">
    <source>
        <dbReference type="ARBA" id="ARBA00022777"/>
    </source>
</evidence>
<evidence type="ECO:0000256" key="1">
    <source>
        <dbReference type="ARBA" id="ARBA00009601"/>
    </source>
</evidence>
<reference evidence="16" key="2">
    <citation type="submission" date="2019-10" db="EMBL/GenBank/DDBJ databases">
        <title>A de novo genome assembly of a pear dwarfing rootstock.</title>
        <authorList>
            <person name="Wang F."/>
            <person name="Wang J."/>
            <person name="Li S."/>
            <person name="Zhang Y."/>
            <person name="Fang M."/>
            <person name="Ma L."/>
            <person name="Zhao Y."/>
            <person name="Jiang S."/>
        </authorList>
    </citation>
    <scope>NUCLEOTIDE SEQUENCE [LARGE SCALE GENOMIC DNA]</scope>
</reference>
<comment type="similarity">
    <text evidence="1 9">Belongs to the ITPK1 family.</text>
</comment>
<comment type="caution">
    <text evidence="15">The sequence shown here is derived from an EMBL/GenBank/DDBJ whole genome shotgun (WGS) entry which is preliminary data.</text>
</comment>
<evidence type="ECO:0000256" key="5">
    <source>
        <dbReference type="ARBA" id="ARBA00022741"/>
    </source>
</evidence>
<feature type="binding site" evidence="11">
    <location>
        <position position="294"/>
    </location>
    <ligand>
        <name>Mg(2+)</name>
        <dbReference type="ChEBI" id="CHEBI:18420"/>
        <label>1</label>
    </ligand>
</feature>
<evidence type="ECO:0000313" key="16">
    <source>
        <dbReference type="Proteomes" id="UP000327157"/>
    </source>
</evidence>
<dbReference type="Pfam" id="PF17927">
    <property type="entry name" value="Ins134_P3_kin_N"/>
    <property type="match status" value="1"/>
</dbReference>
<feature type="region of interest" description="Disordered" evidence="12">
    <location>
        <begin position="339"/>
        <end position="377"/>
    </location>
</feature>
<feature type="binding site" evidence="10">
    <location>
        <position position="179"/>
    </location>
    <ligand>
        <name>1D-myo-inositol 1,3,4,6-tetrakisphosphate</name>
        <dbReference type="ChEBI" id="CHEBI:57660"/>
    </ligand>
</feature>
<feature type="binding site" evidence="10">
    <location>
        <begin position="204"/>
        <end position="215"/>
    </location>
    <ligand>
        <name>ATP</name>
        <dbReference type="ChEBI" id="CHEBI:30616"/>
    </ligand>
</feature>
<feature type="binding site" evidence="10">
    <location>
        <position position="168"/>
    </location>
    <ligand>
        <name>ATP</name>
        <dbReference type="ChEBI" id="CHEBI:30616"/>
    </ligand>
</feature>
<feature type="binding site" evidence="10">
    <location>
        <position position="30"/>
    </location>
    <ligand>
        <name>1D-myo-inositol 1,3,4-trisphosphate</name>
        <dbReference type="ChEBI" id="CHEBI:58414"/>
    </ligand>
</feature>
<feature type="binding site" evidence="10">
    <location>
        <position position="112"/>
    </location>
    <ligand>
        <name>ATP</name>
        <dbReference type="ChEBI" id="CHEBI:30616"/>
    </ligand>
</feature>
<gene>
    <name evidence="15" type="ORF">D8674_001837</name>
</gene>
<dbReference type="Proteomes" id="UP000327157">
    <property type="component" value="Chromosome 1"/>
</dbReference>
<dbReference type="AlphaFoldDB" id="A0A5N5F7J7"/>
<dbReference type="InterPro" id="IPR040464">
    <property type="entry name" value="InsP(3)kin_ATP-grasp"/>
</dbReference>
<dbReference type="GO" id="GO:0032957">
    <property type="term" value="P:inositol trisphosphate metabolic process"/>
    <property type="evidence" value="ECO:0007669"/>
    <property type="project" value="InterPro"/>
</dbReference>
<feature type="binding site" evidence="11">
    <location>
        <position position="311"/>
    </location>
    <ligand>
        <name>Mg(2+)</name>
        <dbReference type="ChEBI" id="CHEBI:18420"/>
        <label>2</label>
    </ligand>
</feature>
<dbReference type="PANTHER" id="PTHR14217">
    <property type="entry name" value="INOSITOL-TETRAKISPHOSPHATE 1-KINASE"/>
    <property type="match status" value="1"/>
</dbReference>
<dbReference type="InterPro" id="IPR008656">
    <property type="entry name" value="Inositol_tetrakis-P_1-kinase"/>
</dbReference>
<dbReference type="Pfam" id="PF05770">
    <property type="entry name" value="Ins134_P3_kin"/>
    <property type="match status" value="1"/>
</dbReference>
<feature type="domain" description="Inositol 1,3,4-trisphosphate 5/6-kinase ATP-grasp" evidence="13">
    <location>
        <begin position="135"/>
        <end position="331"/>
    </location>
</feature>
<keyword evidence="3 9" id="KW-0808">Transferase</keyword>
<evidence type="ECO:0000259" key="13">
    <source>
        <dbReference type="Pfam" id="PF05770"/>
    </source>
</evidence>
<evidence type="ECO:0000256" key="7">
    <source>
        <dbReference type="ARBA" id="ARBA00022840"/>
    </source>
</evidence>
<feature type="binding site" evidence="10">
    <location>
        <position position="215"/>
    </location>
    <ligand>
        <name>1D-myo-inositol 1,3,4-trisphosphate</name>
        <dbReference type="ChEBI" id="CHEBI:58414"/>
    </ligand>
</feature>
<feature type="binding site" evidence="11">
    <location>
        <position position="309"/>
    </location>
    <ligand>
        <name>Mg(2+)</name>
        <dbReference type="ChEBI" id="CHEBI:18420"/>
        <label>1</label>
    </ligand>
</feature>
<feature type="binding site" evidence="10">
    <location>
        <position position="311"/>
    </location>
    <ligand>
        <name>1D-myo-inositol 1,3,4-trisphosphate</name>
        <dbReference type="ChEBI" id="CHEBI:58414"/>
    </ligand>
</feature>
<proteinExistence type="inferred from homology"/>
<dbReference type="EC" id="2.7.1.134" evidence="9"/>
<dbReference type="GO" id="GO:0052726">
    <property type="term" value="F:inositol-1,3,4-trisphosphate 5-kinase activity"/>
    <property type="evidence" value="ECO:0007669"/>
    <property type="project" value="InterPro"/>
</dbReference>
<dbReference type="GO" id="GO:0005737">
    <property type="term" value="C:cytoplasm"/>
    <property type="evidence" value="ECO:0007669"/>
    <property type="project" value="TreeGrafter"/>
</dbReference>
<dbReference type="GO" id="GO:0000287">
    <property type="term" value="F:magnesium ion binding"/>
    <property type="evidence" value="ECO:0007669"/>
    <property type="project" value="InterPro"/>
</dbReference>